<keyword evidence="1" id="KW-0472">Membrane</keyword>
<keyword evidence="3" id="KW-1185">Reference proteome</keyword>
<dbReference type="AlphaFoldDB" id="A0A803PAM6"/>
<evidence type="ECO:0000256" key="1">
    <source>
        <dbReference type="SAM" id="Phobius"/>
    </source>
</evidence>
<evidence type="ECO:0000313" key="3">
    <source>
        <dbReference type="Proteomes" id="UP000596661"/>
    </source>
</evidence>
<sequence length="275" mass="30745">MKVPGFDDVDDGRLYPRDGFLGSCMLLLIRLVIGVVIDARSARGSLRTFAWKPTLWLFFLQSSPATGGLHRQFRSIRSHLIQKFNGKRGSFSPYIESHALPRLLPPRLDQQREGCVGHLRFQPFTLLRARWSIYELAPSLPPKVSSGPCSLPSYFGWAPISEVAASSLCLFLPGALSHAALEELVLFIADLIKAKKSLADRLSQLMLWEDKGLKLIGRVFVIGSSLTASNMEGILEPKSSSVLRNKAICSREEYWFSQKDRGILRCAKPSYTPRP</sequence>
<organism evidence="2 3">
    <name type="scientific">Cannabis sativa</name>
    <name type="common">Hemp</name>
    <name type="synonym">Marijuana</name>
    <dbReference type="NCBI Taxonomy" id="3483"/>
    <lineage>
        <taxon>Eukaryota</taxon>
        <taxon>Viridiplantae</taxon>
        <taxon>Streptophyta</taxon>
        <taxon>Embryophyta</taxon>
        <taxon>Tracheophyta</taxon>
        <taxon>Spermatophyta</taxon>
        <taxon>Magnoliopsida</taxon>
        <taxon>eudicotyledons</taxon>
        <taxon>Gunneridae</taxon>
        <taxon>Pentapetalae</taxon>
        <taxon>rosids</taxon>
        <taxon>fabids</taxon>
        <taxon>Rosales</taxon>
        <taxon>Cannabaceae</taxon>
        <taxon>Cannabis</taxon>
    </lineage>
</organism>
<dbReference type="EnsemblPlants" id="evm.model.03.838">
    <property type="protein sequence ID" value="cds.evm.model.03.838"/>
    <property type="gene ID" value="evm.TU.03.838"/>
</dbReference>
<reference evidence="2" key="1">
    <citation type="submission" date="2018-11" db="EMBL/GenBank/DDBJ databases">
        <authorList>
            <person name="Grassa J C."/>
        </authorList>
    </citation>
    <scope>NUCLEOTIDE SEQUENCE [LARGE SCALE GENOMIC DNA]</scope>
</reference>
<proteinExistence type="predicted"/>
<keyword evidence="1" id="KW-0812">Transmembrane</keyword>
<protein>
    <submittedName>
        <fullName evidence="2">Uncharacterized protein</fullName>
    </submittedName>
</protein>
<feature type="transmembrane region" description="Helical" evidence="1">
    <location>
        <begin position="20"/>
        <end position="37"/>
    </location>
</feature>
<accession>A0A803PAM6</accession>
<name>A0A803PAM6_CANSA</name>
<keyword evidence="1" id="KW-1133">Transmembrane helix</keyword>
<dbReference type="EMBL" id="UZAU01000268">
    <property type="status" value="NOT_ANNOTATED_CDS"/>
    <property type="molecule type" value="Genomic_DNA"/>
</dbReference>
<dbReference type="Gramene" id="evm.model.03.838">
    <property type="protein sequence ID" value="cds.evm.model.03.838"/>
    <property type="gene ID" value="evm.TU.03.838"/>
</dbReference>
<evidence type="ECO:0000313" key="2">
    <source>
        <dbReference type="EnsemblPlants" id="cds.evm.model.03.838"/>
    </source>
</evidence>
<reference evidence="2" key="2">
    <citation type="submission" date="2021-03" db="UniProtKB">
        <authorList>
            <consortium name="EnsemblPlants"/>
        </authorList>
    </citation>
    <scope>IDENTIFICATION</scope>
</reference>
<dbReference type="Proteomes" id="UP000596661">
    <property type="component" value="Chromosome 3"/>
</dbReference>